<dbReference type="GO" id="GO:0016705">
    <property type="term" value="F:oxidoreductase activity, acting on paired donors, with incorporation or reduction of molecular oxygen"/>
    <property type="evidence" value="ECO:0007669"/>
    <property type="project" value="InterPro"/>
</dbReference>
<dbReference type="AlphaFoldDB" id="A0A8H7XUH7"/>
<dbReference type="InterPro" id="IPR001128">
    <property type="entry name" value="Cyt_P450"/>
</dbReference>
<feature type="binding site" description="axial binding residue" evidence="8">
    <location>
        <position position="511"/>
    </location>
    <ligand>
        <name>heme</name>
        <dbReference type="ChEBI" id="CHEBI:30413"/>
    </ligand>
    <ligandPart>
        <name>Fe</name>
        <dbReference type="ChEBI" id="CHEBI:18248"/>
    </ligandPart>
</feature>
<dbReference type="SUPFAM" id="SSF48264">
    <property type="entry name" value="Cytochrome P450"/>
    <property type="match status" value="1"/>
</dbReference>
<dbReference type="PRINTS" id="PR00463">
    <property type="entry name" value="EP450I"/>
</dbReference>
<accession>A0A8H7XUH7</accession>
<dbReference type="GO" id="GO:0020037">
    <property type="term" value="F:heme binding"/>
    <property type="evidence" value="ECO:0007669"/>
    <property type="project" value="InterPro"/>
</dbReference>
<keyword evidence="7 9" id="KW-0503">Monooxygenase</keyword>
<dbReference type="InterPro" id="IPR017972">
    <property type="entry name" value="Cyt_P450_CS"/>
</dbReference>
<keyword evidence="3 8" id="KW-0349">Heme</keyword>
<organism evidence="10">
    <name type="scientific">Psilocybe cubensis</name>
    <name type="common">Psychedelic mushroom</name>
    <name type="synonym">Stropharia cubensis</name>
    <dbReference type="NCBI Taxonomy" id="181762"/>
    <lineage>
        <taxon>Eukaryota</taxon>
        <taxon>Fungi</taxon>
        <taxon>Dikarya</taxon>
        <taxon>Basidiomycota</taxon>
        <taxon>Agaricomycotina</taxon>
        <taxon>Agaricomycetes</taxon>
        <taxon>Agaricomycetidae</taxon>
        <taxon>Agaricales</taxon>
        <taxon>Agaricineae</taxon>
        <taxon>Strophariaceae</taxon>
        <taxon>Psilocybe</taxon>
    </lineage>
</organism>
<evidence type="ECO:0000256" key="7">
    <source>
        <dbReference type="ARBA" id="ARBA00023033"/>
    </source>
</evidence>
<dbReference type="CDD" id="cd11063">
    <property type="entry name" value="CYP52"/>
    <property type="match status" value="1"/>
</dbReference>
<sequence>MVAPGIKYLLRASFHFGVPSATTYCLLNFVQGRQFLPFNLPGWAVISIALAARPIIAIASRFYWKWANKRAAAAKGAVIPPYLPDSSFAIISELGKSLQDGYPTDVLKRFNDQYGNVVNFDLMNNSFLVTNEPEHIKAMLSTQFESFIKGPLVLSQMESLFGEGVFNSEGEMWKFHRAMTRPFFSRERISDFEIYDRNWNISLTLAKDRLAEGYSIDVQDLIARFTLDSASEFLFGKNVESLSAGLPYHQSVSKKNSSEFFDHPSNQFVKAFSSGLLRIASRLTMGEEWPLAEFMGDKIKPFREVMDDFVEPMMKAALAKREQDILLKNGQSEKEELNLLSHLVNHTQDPKILKDEVINLLIAGRDTTMSLITFSIYMLSEHPEIEKRLRQEIYEKVGPFEAPKYEQMREMKYMRAFLNEVLRLYPSVPSDIRRCAAPAVLPAAGPGKKPIYVPKDMICIYATLNMQRRTDLWGPDALTFDPDRFLDERVQKYLVSNPFIFCPFNAGPRICLGQQFAYHESSYYLIRLLQNFTEFTLDSSANVPPPANWKNEEGIKATEKVFPAGGLWLRMKEIQPENVGM</sequence>
<dbReference type="Pfam" id="PF00067">
    <property type="entry name" value="p450"/>
    <property type="match status" value="1"/>
</dbReference>
<evidence type="ECO:0000256" key="9">
    <source>
        <dbReference type="RuleBase" id="RU000461"/>
    </source>
</evidence>
<comment type="similarity">
    <text evidence="2 9">Belongs to the cytochrome P450 family.</text>
</comment>
<protein>
    <recommendedName>
        <fullName evidence="11">Cytochrome P450</fullName>
    </recommendedName>
</protein>
<evidence type="ECO:0000313" key="10">
    <source>
        <dbReference type="EMBL" id="KAG5168130.1"/>
    </source>
</evidence>
<evidence type="ECO:0000256" key="6">
    <source>
        <dbReference type="ARBA" id="ARBA00023004"/>
    </source>
</evidence>
<dbReference type="EMBL" id="JAFIQS010000006">
    <property type="protein sequence ID" value="KAG5168130.1"/>
    <property type="molecule type" value="Genomic_DNA"/>
</dbReference>
<evidence type="ECO:0000256" key="4">
    <source>
        <dbReference type="ARBA" id="ARBA00022723"/>
    </source>
</evidence>
<dbReference type="PRINTS" id="PR00385">
    <property type="entry name" value="P450"/>
</dbReference>
<dbReference type="GO" id="GO:0005506">
    <property type="term" value="F:iron ion binding"/>
    <property type="evidence" value="ECO:0007669"/>
    <property type="project" value="InterPro"/>
</dbReference>
<dbReference type="InterPro" id="IPR036396">
    <property type="entry name" value="Cyt_P450_sf"/>
</dbReference>
<dbReference type="PANTHER" id="PTHR24287:SF1">
    <property type="entry name" value="P450, PUTATIVE (EUROFUNG)-RELATED"/>
    <property type="match status" value="1"/>
</dbReference>
<gene>
    <name evidence="10" type="ORF">JR316_006723</name>
</gene>
<keyword evidence="5 9" id="KW-0560">Oxidoreductase</keyword>
<evidence type="ECO:0000256" key="8">
    <source>
        <dbReference type="PIRSR" id="PIRSR602401-1"/>
    </source>
</evidence>
<dbReference type="OrthoDB" id="1470350at2759"/>
<evidence type="ECO:0000256" key="1">
    <source>
        <dbReference type="ARBA" id="ARBA00001971"/>
    </source>
</evidence>
<dbReference type="GO" id="GO:0004497">
    <property type="term" value="F:monooxygenase activity"/>
    <property type="evidence" value="ECO:0007669"/>
    <property type="project" value="UniProtKB-KW"/>
</dbReference>
<dbReference type="PANTHER" id="PTHR24287">
    <property type="entry name" value="P450, PUTATIVE (EUROFUNG)-RELATED"/>
    <property type="match status" value="1"/>
</dbReference>
<keyword evidence="6 8" id="KW-0408">Iron</keyword>
<evidence type="ECO:0000256" key="3">
    <source>
        <dbReference type="ARBA" id="ARBA00022617"/>
    </source>
</evidence>
<dbReference type="InterPro" id="IPR047146">
    <property type="entry name" value="Cyt_P450_E_CYP52_fungi"/>
</dbReference>
<keyword evidence="4 8" id="KW-0479">Metal-binding</keyword>
<proteinExistence type="inferred from homology"/>
<dbReference type="PROSITE" id="PS00086">
    <property type="entry name" value="CYTOCHROME_P450"/>
    <property type="match status" value="1"/>
</dbReference>
<evidence type="ECO:0000256" key="2">
    <source>
        <dbReference type="ARBA" id="ARBA00010617"/>
    </source>
</evidence>
<dbReference type="InterPro" id="IPR002401">
    <property type="entry name" value="Cyt_P450_E_grp-I"/>
</dbReference>
<reference evidence="10" key="1">
    <citation type="submission" date="2021-02" db="EMBL/GenBank/DDBJ databases">
        <title>Psilocybe cubensis genome.</title>
        <authorList>
            <person name="Mckernan K.J."/>
            <person name="Crawford S."/>
            <person name="Trippe A."/>
            <person name="Kane L.T."/>
            <person name="Mclaughlin S."/>
        </authorList>
    </citation>
    <scope>NUCLEOTIDE SEQUENCE [LARGE SCALE GENOMIC DNA]</scope>
    <source>
        <strain evidence="10">MGC-MH-2018</strain>
    </source>
</reference>
<dbReference type="Gene3D" id="1.10.630.10">
    <property type="entry name" value="Cytochrome P450"/>
    <property type="match status" value="1"/>
</dbReference>
<comment type="caution">
    <text evidence="10">The sequence shown here is derived from an EMBL/GenBank/DDBJ whole genome shotgun (WGS) entry which is preliminary data.</text>
</comment>
<evidence type="ECO:0008006" key="11">
    <source>
        <dbReference type="Google" id="ProtNLM"/>
    </source>
</evidence>
<name>A0A8H7XUH7_PSICU</name>
<evidence type="ECO:0000256" key="5">
    <source>
        <dbReference type="ARBA" id="ARBA00023002"/>
    </source>
</evidence>
<comment type="cofactor">
    <cofactor evidence="1 8">
        <name>heme</name>
        <dbReference type="ChEBI" id="CHEBI:30413"/>
    </cofactor>
</comment>